<name>A0A9W5IQQ8_NEISU</name>
<dbReference type="EC" id="2.5.1.39" evidence="12 13"/>
<dbReference type="GO" id="GO:0005886">
    <property type="term" value="C:plasma membrane"/>
    <property type="evidence" value="ECO:0007669"/>
    <property type="project" value="UniProtKB-SubCell"/>
</dbReference>
<evidence type="ECO:0000256" key="7">
    <source>
        <dbReference type="ARBA" id="ARBA00022688"/>
    </source>
</evidence>
<comment type="catalytic activity">
    <reaction evidence="12">
        <text>all-trans-octaprenyl diphosphate + 4-hydroxybenzoate = 4-hydroxy-3-(all-trans-octaprenyl)benzoate + diphosphate</text>
        <dbReference type="Rhea" id="RHEA:27782"/>
        <dbReference type="ChEBI" id="CHEBI:1617"/>
        <dbReference type="ChEBI" id="CHEBI:17879"/>
        <dbReference type="ChEBI" id="CHEBI:33019"/>
        <dbReference type="ChEBI" id="CHEBI:57711"/>
        <dbReference type="EC" id="2.5.1.39"/>
    </reaction>
</comment>
<evidence type="ECO:0000256" key="8">
    <source>
        <dbReference type="ARBA" id="ARBA00022692"/>
    </source>
</evidence>
<dbReference type="PANTHER" id="PTHR11048">
    <property type="entry name" value="PRENYLTRANSFERASES"/>
    <property type="match status" value="1"/>
</dbReference>
<comment type="caution">
    <text evidence="14">The sequence shown here is derived from an EMBL/GenBank/DDBJ whole genome shotgun (WGS) entry which is preliminary data.</text>
</comment>
<comment type="caution">
    <text evidence="12">Lacks conserved residue(s) required for the propagation of feature annotation.</text>
</comment>
<dbReference type="GO" id="GO:0006744">
    <property type="term" value="P:ubiquinone biosynthetic process"/>
    <property type="evidence" value="ECO:0007669"/>
    <property type="project" value="UniProtKB-UniRule"/>
</dbReference>
<evidence type="ECO:0000256" key="9">
    <source>
        <dbReference type="ARBA" id="ARBA00022842"/>
    </source>
</evidence>
<evidence type="ECO:0000256" key="1">
    <source>
        <dbReference type="ARBA" id="ARBA00001946"/>
    </source>
</evidence>
<evidence type="ECO:0000256" key="13">
    <source>
        <dbReference type="NCBIfam" id="TIGR01474"/>
    </source>
</evidence>
<feature type="transmembrane region" description="Helical" evidence="12">
    <location>
        <begin position="286"/>
        <end position="307"/>
    </location>
</feature>
<dbReference type="PANTHER" id="PTHR11048:SF28">
    <property type="entry name" value="4-HYDROXYBENZOATE POLYPRENYLTRANSFERASE, MITOCHONDRIAL"/>
    <property type="match status" value="1"/>
</dbReference>
<dbReference type="InterPro" id="IPR039653">
    <property type="entry name" value="Prenyltransferase"/>
</dbReference>
<evidence type="ECO:0000313" key="14">
    <source>
        <dbReference type="EMBL" id="EFC52034.1"/>
    </source>
</evidence>
<evidence type="ECO:0000313" key="15">
    <source>
        <dbReference type="Proteomes" id="UP000004621"/>
    </source>
</evidence>
<dbReference type="InterPro" id="IPR030470">
    <property type="entry name" value="UbiA_prenylTrfase_CS"/>
</dbReference>
<evidence type="ECO:0000256" key="12">
    <source>
        <dbReference type="HAMAP-Rule" id="MF_01635"/>
    </source>
</evidence>
<comment type="cofactor">
    <cofactor evidence="1 12">
        <name>Mg(2+)</name>
        <dbReference type="ChEBI" id="CHEBI:18420"/>
    </cofactor>
</comment>
<protein>
    <recommendedName>
        <fullName evidence="12 13">4-hydroxybenzoate octaprenyltransferase</fullName>
        <ecNumber evidence="12 13">2.5.1.39</ecNumber>
    </recommendedName>
    <alternativeName>
        <fullName evidence="12">4-HB polyprenyltransferase</fullName>
    </alternativeName>
</protein>
<dbReference type="PROSITE" id="PS00943">
    <property type="entry name" value="UBIA"/>
    <property type="match status" value="1"/>
</dbReference>
<evidence type="ECO:0000256" key="10">
    <source>
        <dbReference type="ARBA" id="ARBA00022989"/>
    </source>
</evidence>
<dbReference type="Gene3D" id="1.10.357.140">
    <property type="entry name" value="UbiA prenyltransferase"/>
    <property type="match status" value="1"/>
</dbReference>
<proteinExistence type="inferred from homology"/>
<comment type="function">
    <text evidence="12">Catalyzes the prenylation of para-hydroxybenzoate (PHB) with an all-trans polyprenyl group. Mediates the second step in the final reaction sequence of ubiquinone-8 (UQ-8) biosynthesis, which is the condensation of the polyisoprenoid side chain with PHB, generating the first membrane-bound Q intermediate 3-octaprenyl-4-hydroxybenzoate.</text>
</comment>
<keyword evidence="7 12" id="KW-0831">Ubiquinone biosynthesis</keyword>
<dbReference type="GO" id="GO:0008412">
    <property type="term" value="F:4-hydroxybenzoate polyprenyltransferase activity"/>
    <property type="evidence" value="ECO:0007669"/>
    <property type="project" value="UniProtKB-UniRule"/>
</dbReference>
<dbReference type="Proteomes" id="UP000004621">
    <property type="component" value="Unassembled WGS sequence"/>
</dbReference>
<keyword evidence="10 12" id="KW-1133">Transmembrane helix</keyword>
<dbReference type="Pfam" id="PF01040">
    <property type="entry name" value="UbiA"/>
    <property type="match status" value="1"/>
</dbReference>
<organism evidence="14 15">
    <name type="scientific">Neisseria subflava NJ9703</name>
    <dbReference type="NCBI Taxonomy" id="546268"/>
    <lineage>
        <taxon>Bacteria</taxon>
        <taxon>Pseudomonadati</taxon>
        <taxon>Pseudomonadota</taxon>
        <taxon>Betaproteobacteria</taxon>
        <taxon>Neisseriales</taxon>
        <taxon>Neisseriaceae</taxon>
        <taxon>Neisseria</taxon>
    </lineage>
</organism>
<dbReference type="AlphaFoldDB" id="A0A9W5IQQ8"/>
<keyword evidence="5 12" id="KW-0997">Cell inner membrane</keyword>
<dbReference type="FunFam" id="1.10.357.140:FF:000002">
    <property type="entry name" value="4-hydroxybenzoate octaprenyltransferase"/>
    <property type="match status" value="1"/>
</dbReference>
<sequence length="309" mass="35284">MNIRRFFLQILPRYAVGRMVIYAKLMRVDKPIGTLLLLWPTYWALWIASKGVPDADIFIAFTAGTFLMRSAGCVVNDFADRNFDGAVERTKNRPFAKGLVSKTEALLLTVMLCLMAALCLVPLNRFTWLMSLPALFLAITYPFTKRFFPLPQFYLGLAFSFGIPMAFAAVQGRVPPEAWLMFTANALWTLAYDTIYAMADKEDDLKIGIKTSAITFGHHDITASMLCHFWFTVLMVVLGIKIGATWPYWLVLPITVYWQYQQYAAIRTRDRQLCFQTFFGQQPHRLGVVLRIGLPLFLVVFGFQIVLKN</sequence>
<keyword evidence="4 12" id="KW-1003">Cell membrane</keyword>
<keyword evidence="9 12" id="KW-0460">Magnesium</keyword>
<dbReference type="FunFam" id="1.20.120.1780:FF:000001">
    <property type="entry name" value="4-hydroxybenzoate octaprenyltransferase"/>
    <property type="match status" value="1"/>
</dbReference>
<comment type="pathway">
    <text evidence="12">Cofactor biosynthesis; ubiquinone biosynthesis.</text>
</comment>
<evidence type="ECO:0000256" key="11">
    <source>
        <dbReference type="ARBA" id="ARBA00023136"/>
    </source>
</evidence>
<dbReference type="InterPro" id="IPR044878">
    <property type="entry name" value="UbiA_sf"/>
</dbReference>
<reference evidence="14 15" key="1">
    <citation type="submission" date="2010-01" db="EMBL/GenBank/DDBJ databases">
        <authorList>
            <person name="Weinstock G."/>
            <person name="Sodergren E."/>
            <person name="Clifton S."/>
            <person name="Fulton L."/>
            <person name="Fulton B."/>
            <person name="Courtney L."/>
            <person name="Fronick C."/>
            <person name="Harrison M."/>
            <person name="Strong C."/>
            <person name="Farmer C."/>
            <person name="Delahaunty K."/>
            <person name="Markovic C."/>
            <person name="Hall O."/>
            <person name="Minx P."/>
            <person name="Tomlinson C."/>
            <person name="Mitreva M."/>
            <person name="Nelson J."/>
            <person name="Hou S."/>
            <person name="Wollam A."/>
            <person name="Pepin K.H."/>
            <person name="Johnson M."/>
            <person name="Bhonagiri V."/>
            <person name="Nash W.E."/>
            <person name="Warren W."/>
            <person name="Chinwalla A."/>
            <person name="Mardis E.R."/>
            <person name="Wilson R.K."/>
        </authorList>
    </citation>
    <scope>NUCLEOTIDE SEQUENCE [LARGE SCALE GENOMIC DNA]</scope>
    <source>
        <strain evidence="14 15">NJ9703</strain>
    </source>
</reference>
<comment type="subcellular location">
    <subcellularLocation>
        <location evidence="12">Cell inner membrane</location>
        <topology evidence="12">Multi-pass membrane protein</topology>
    </subcellularLocation>
    <subcellularLocation>
        <location evidence="2">Membrane</location>
        <topology evidence="2">Multi-pass membrane protein</topology>
    </subcellularLocation>
</comment>
<keyword evidence="6 12" id="KW-0808">Transferase</keyword>
<keyword evidence="11 12" id="KW-0472">Membrane</keyword>
<dbReference type="NCBIfam" id="TIGR01474">
    <property type="entry name" value="ubiA_proteo"/>
    <property type="match status" value="1"/>
</dbReference>
<evidence type="ECO:0000256" key="6">
    <source>
        <dbReference type="ARBA" id="ARBA00022679"/>
    </source>
</evidence>
<evidence type="ECO:0000256" key="3">
    <source>
        <dbReference type="ARBA" id="ARBA00005985"/>
    </source>
</evidence>
<comment type="similarity">
    <text evidence="3 12">Belongs to the UbiA prenyltransferase family.</text>
</comment>
<keyword evidence="8 12" id="KW-0812">Transmembrane</keyword>
<dbReference type="InterPro" id="IPR000537">
    <property type="entry name" value="UbiA_prenyltransferase"/>
</dbReference>
<dbReference type="EMBL" id="ACEO02000006">
    <property type="protein sequence ID" value="EFC52034.1"/>
    <property type="molecule type" value="Genomic_DNA"/>
</dbReference>
<feature type="transmembrane region" description="Helical" evidence="12">
    <location>
        <begin position="178"/>
        <end position="199"/>
    </location>
</feature>
<evidence type="ECO:0000256" key="5">
    <source>
        <dbReference type="ARBA" id="ARBA00022519"/>
    </source>
</evidence>
<dbReference type="HAMAP" id="MF_01635">
    <property type="entry name" value="UbiA"/>
    <property type="match status" value="1"/>
</dbReference>
<evidence type="ECO:0000256" key="4">
    <source>
        <dbReference type="ARBA" id="ARBA00022475"/>
    </source>
</evidence>
<feature type="transmembrane region" description="Helical" evidence="12">
    <location>
        <begin position="99"/>
        <end position="120"/>
    </location>
</feature>
<evidence type="ECO:0000256" key="2">
    <source>
        <dbReference type="ARBA" id="ARBA00004141"/>
    </source>
</evidence>
<dbReference type="CDD" id="cd13959">
    <property type="entry name" value="PT_UbiA_COQ2"/>
    <property type="match status" value="1"/>
</dbReference>
<dbReference type="InterPro" id="IPR006370">
    <property type="entry name" value="HB_polyprenyltransferase-like"/>
</dbReference>
<gene>
    <name evidence="12 14" type="primary">ubiA</name>
    <name evidence="14" type="ORF">NEISUBOT_04437</name>
</gene>
<feature type="transmembrane region" description="Helical" evidence="12">
    <location>
        <begin position="153"/>
        <end position="172"/>
    </location>
</feature>
<dbReference type="Gene3D" id="1.20.120.1780">
    <property type="entry name" value="UbiA prenyltransferase"/>
    <property type="match status" value="1"/>
</dbReference>
<accession>A0A9W5IQQ8</accession>